<evidence type="ECO:0000256" key="1">
    <source>
        <dbReference type="SAM" id="MobiDB-lite"/>
    </source>
</evidence>
<organism evidence="2 3">
    <name type="scientific">Durusdinium trenchii</name>
    <dbReference type="NCBI Taxonomy" id="1381693"/>
    <lineage>
        <taxon>Eukaryota</taxon>
        <taxon>Sar</taxon>
        <taxon>Alveolata</taxon>
        <taxon>Dinophyceae</taxon>
        <taxon>Suessiales</taxon>
        <taxon>Symbiodiniaceae</taxon>
        <taxon>Durusdinium</taxon>
    </lineage>
</organism>
<keyword evidence="3" id="KW-1185">Reference proteome</keyword>
<evidence type="ECO:0000313" key="3">
    <source>
        <dbReference type="Proteomes" id="UP001642484"/>
    </source>
</evidence>
<dbReference type="EMBL" id="CAXAMN010028306">
    <property type="protein sequence ID" value="CAK9116070.1"/>
    <property type="molecule type" value="Genomic_DNA"/>
</dbReference>
<feature type="region of interest" description="Disordered" evidence="1">
    <location>
        <begin position="1"/>
        <end position="57"/>
    </location>
</feature>
<protein>
    <submittedName>
        <fullName evidence="2">Uncharacterized protein</fullName>
    </submittedName>
</protein>
<comment type="caution">
    <text evidence="2">The sequence shown here is derived from an EMBL/GenBank/DDBJ whole genome shotgun (WGS) entry which is preliminary data.</text>
</comment>
<sequence length="155" mass="17472">MPPARSCLTPLLEGPGSDVSTLTPHHSADSDSMSDLESDDGMEPVKSVTGKGLGPLPPAEPFGWETFKAIYCPPPPLWEDATMEALLQATSNEEMMAWKKLFVFYTLVVDLSEDAKFLYENHWPELHEVKFKELKGLLWNEIRSQNKAIKRRRIA</sequence>
<accession>A0ABP0SV69</accession>
<evidence type="ECO:0000313" key="2">
    <source>
        <dbReference type="EMBL" id="CAK9116070.1"/>
    </source>
</evidence>
<feature type="compositionally biased region" description="Acidic residues" evidence="1">
    <location>
        <begin position="32"/>
        <end position="42"/>
    </location>
</feature>
<proteinExistence type="predicted"/>
<gene>
    <name evidence="2" type="ORF">CCMP2556_LOCUS53762</name>
</gene>
<reference evidence="2 3" key="1">
    <citation type="submission" date="2024-02" db="EMBL/GenBank/DDBJ databases">
        <authorList>
            <person name="Chen Y."/>
            <person name="Shah S."/>
            <person name="Dougan E. K."/>
            <person name="Thang M."/>
            <person name="Chan C."/>
        </authorList>
    </citation>
    <scope>NUCLEOTIDE SEQUENCE [LARGE SCALE GENOMIC DNA]</scope>
</reference>
<dbReference type="Proteomes" id="UP001642484">
    <property type="component" value="Unassembled WGS sequence"/>
</dbReference>
<name>A0ABP0SV69_9DINO</name>